<feature type="compositionally biased region" description="Polar residues" evidence="1">
    <location>
        <begin position="134"/>
        <end position="143"/>
    </location>
</feature>
<feature type="region of interest" description="Disordered" evidence="1">
    <location>
        <begin position="1232"/>
        <end position="1261"/>
    </location>
</feature>
<gene>
    <name evidence="2" type="ORF">R5R35_006011</name>
</gene>
<comment type="caution">
    <text evidence="2">The sequence shown here is derived from an EMBL/GenBank/DDBJ whole genome shotgun (WGS) entry which is preliminary data.</text>
</comment>
<feature type="region of interest" description="Disordered" evidence="1">
    <location>
        <begin position="1386"/>
        <end position="1406"/>
    </location>
</feature>
<feature type="compositionally biased region" description="Low complexity" evidence="1">
    <location>
        <begin position="812"/>
        <end position="823"/>
    </location>
</feature>
<protein>
    <submittedName>
        <fullName evidence="2">Uncharacterized protein</fullName>
    </submittedName>
</protein>
<feature type="compositionally biased region" description="Basic and acidic residues" evidence="1">
    <location>
        <begin position="425"/>
        <end position="436"/>
    </location>
</feature>
<feature type="region of interest" description="Disordered" evidence="1">
    <location>
        <begin position="116"/>
        <end position="144"/>
    </location>
</feature>
<dbReference type="EMBL" id="JAZDUA010000134">
    <property type="protein sequence ID" value="KAK7866833.1"/>
    <property type="molecule type" value="Genomic_DNA"/>
</dbReference>
<feature type="compositionally biased region" description="Polar residues" evidence="1">
    <location>
        <begin position="701"/>
        <end position="718"/>
    </location>
</feature>
<feature type="region of interest" description="Disordered" evidence="1">
    <location>
        <begin position="799"/>
        <end position="824"/>
    </location>
</feature>
<keyword evidence="3" id="KW-1185">Reference proteome</keyword>
<feature type="region of interest" description="Disordered" evidence="1">
    <location>
        <begin position="604"/>
        <end position="636"/>
    </location>
</feature>
<feature type="compositionally biased region" description="Basic and acidic residues" evidence="1">
    <location>
        <begin position="546"/>
        <end position="558"/>
    </location>
</feature>
<feature type="compositionally biased region" description="Basic and acidic residues" evidence="1">
    <location>
        <begin position="1390"/>
        <end position="1402"/>
    </location>
</feature>
<feature type="region of interest" description="Disordered" evidence="1">
    <location>
        <begin position="695"/>
        <end position="726"/>
    </location>
</feature>
<feature type="region of interest" description="Disordered" evidence="1">
    <location>
        <begin position="342"/>
        <end position="391"/>
    </location>
</feature>
<proteinExistence type="predicted"/>
<evidence type="ECO:0000313" key="2">
    <source>
        <dbReference type="EMBL" id="KAK7866833.1"/>
    </source>
</evidence>
<feature type="compositionally biased region" description="Basic and acidic residues" evidence="1">
    <location>
        <begin position="375"/>
        <end position="384"/>
    </location>
</feature>
<name>A0AAN9Z3I8_9ORTH</name>
<accession>A0AAN9Z3I8</accession>
<feature type="compositionally biased region" description="Polar residues" evidence="1">
    <location>
        <begin position="526"/>
        <end position="536"/>
    </location>
</feature>
<organism evidence="2 3">
    <name type="scientific">Gryllus longicercus</name>
    <dbReference type="NCBI Taxonomy" id="2509291"/>
    <lineage>
        <taxon>Eukaryota</taxon>
        <taxon>Metazoa</taxon>
        <taxon>Ecdysozoa</taxon>
        <taxon>Arthropoda</taxon>
        <taxon>Hexapoda</taxon>
        <taxon>Insecta</taxon>
        <taxon>Pterygota</taxon>
        <taxon>Neoptera</taxon>
        <taxon>Polyneoptera</taxon>
        <taxon>Orthoptera</taxon>
        <taxon>Ensifera</taxon>
        <taxon>Gryllidea</taxon>
        <taxon>Grylloidea</taxon>
        <taxon>Gryllidae</taxon>
        <taxon>Gryllinae</taxon>
        <taxon>Gryllus</taxon>
    </lineage>
</organism>
<feature type="region of interest" description="Disordered" evidence="1">
    <location>
        <begin position="425"/>
        <end position="451"/>
    </location>
</feature>
<feature type="compositionally biased region" description="Basic and acidic residues" evidence="1">
    <location>
        <begin position="346"/>
        <end position="365"/>
    </location>
</feature>
<feature type="region of interest" description="Disordered" evidence="1">
    <location>
        <begin position="1306"/>
        <end position="1348"/>
    </location>
</feature>
<dbReference type="Proteomes" id="UP001378592">
    <property type="component" value="Unassembled WGS sequence"/>
</dbReference>
<evidence type="ECO:0000256" key="1">
    <source>
        <dbReference type="SAM" id="MobiDB-lite"/>
    </source>
</evidence>
<feature type="region of interest" description="Disordered" evidence="1">
    <location>
        <begin position="506"/>
        <end position="569"/>
    </location>
</feature>
<reference evidence="2 3" key="1">
    <citation type="submission" date="2024-03" db="EMBL/GenBank/DDBJ databases">
        <title>The genome assembly and annotation of the cricket Gryllus longicercus Weissman &amp; Gray.</title>
        <authorList>
            <person name="Szrajer S."/>
            <person name="Gray D."/>
            <person name="Ylla G."/>
        </authorList>
    </citation>
    <scope>NUCLEOTIDE SEQUENCE [LARGE SCALE GENOMIC DNA]</scope>
    <source>
        <strain evidence="2">DAG 2021-001</strain>
        <tissue evidence="2">Whole body minus gut</tissue>
    </source>
</reference>
<sequence>MNDKLKELFARPLTKHQKESFRQRRDDIPALYEDLTQDSQPSFSDSQDSFQMMAANPVIDNDATSIGECVSIPRDTSFQSKENIPLKKLLTDSSDDASRKTGNIKNVKCLKTVVSPKHTDHHTGKSEALIVKSPKSSQQSQNEVEVIDISPNSQKTSPVKKLTFKADVGRPTNAPIVTNVKENLGSEAKKVKSEAIRAMPNILKTKFRRQSPASTHHPIKVCISKLQTDSPEVKRIVLKLPIGSQINSVRESKQTHVKKINDLIKNMQNFSSPKTSTCDENVCASPHIEQDTSNKLDKSIKSISRENAADTLTSTKNGEASDNCQKSPAVKEENLNLISCQGVVTSKEHSDPNIKSSERDRDETTKGTSECIEQNPEKQMENGSKELPPNNQVVSPAKVILKRLEINDVNNYTCRALLFKDQEHSSSEILNEERPVKLSSESGNNELKASKLDLKPSSNLLNSDKDLLSEKLISTSSEEVGKLEKESREQQSVEVFVPKEVKSKSCVSQTQDSESTSHAEQHTKTKIPTPSYQTRQKGIKTYHFTRSYDKKRLSKKNEQNQMSNSPKENVVAENVLSQKKSDAVENVNQRQLKTLILVQNYQNSLSSSHEPSNKLDFESPTSTAKNSKRNAVDKTKEDKLEVNCSGIINIQAEIENVHTDSQLVNHIQNSCSKLSDERAGDKTNQNKLKDSEISVCGPEARQQQSIDGGELSTTSPKTSHNKHEPPSFVEDICAKEVQKREYTETRTECLPEVDKPNKMEQVIGDCSNQESREEMLDAKSNSSKSITHYFPIIPIPESSTPSHVNLKDKSLTSKSSNSVNSESVGGGQIMLEQLQTSVSEMTRKKLDEHNNDLSKKISSTVPDTSCREVSSQISCDKGEYVRSLSLMPQNANSAVQPKAHKISTRSDWARRFGCRLETDVPKNNDDCFEKNSDENMNFSNNLTADVLDHEDVVESSQLKKVVFKDCCIALPKLSITLGSILSGVEGDLTVSEEISSGLFRVMDKSCEKGNDAQIESADNVEKIEELETPIYETSDEIPENTASMNPDTMQQVSVVEILPVEIEQSDASVRNDHGGVDSCESPDRIQLLENKEKDITKCSESYDEKPKDTEIIDLTFDESNERENMDIKPNEIQNVLIETENPLSVSEELDQHKKRKRKRNDEICKTYTKKRRIMQLCSNNESNEGTEESPSENANLDGISTDVTECEPISHNNEETEKSSPSKFSVGANLLNGSPMKVKRSKHLVRSEDSSSPSRKHMSGRAAQLVDLALTKKSIHAKIDLPTPSTSSEVELEESNHDVIFSFNAEGEEETSPWVRSSPQAEASPGKTNLKRKHSVDNGETPSRKSVRFSDPEVTRKLHFQKIESPEKTTFRIVRTKKGKLYVQKNTSNTKDRVRRVDRSTEPKPVWPNLKDCTSPVSDVTDQLAVTGDCKDMLISSLDSRNIYTIGELCSLTESDIDELPVKAPKIIVFKLVMQAYEDRMKNLQSYKAIRQQRLQQENCSGNITSTDLKTHLSSMSRDAIVDLLKESLSETDLKEVAANFNNTVLASSSTSIGVSTELETEDKASSTDDSILQQLDYFLPEALKKQDEQNGQKKILLHVLQMLLHHCGVSHTFEEFWEVVSNSDFEPPKGNINAVNQCFKFLQYLCTGSALPLERAREFYQDSIRQFGVQSVLSEILKCGESEHKSTVFLKDVMNCIKEKLCANEESAAEVFQCLITDSSIPLAIEHCTAKQLVPHVTNKFGDLTVLDTVLTGSTMTREKALDSLKKYLSSEDVDEKKWMDTIFELINLNGIAKDKRNLMLTLLNSAIDLVRYK</sequence>
<evidence type="ECO:0000313" key="3">
    <source>
        <dbReference type="Proteomes" id="UP001378592"/>
    </source>
</evidence>